<evidence type="ECO:0000313" key="2">
    <source>
        <dbReference type="EMBL" id="RNM16708.1"/>
    </source>
</evidence>
<evidence type="ECO:0000313" key="3">
    <source>
        <dbReference type="Proteomes" id="UP000279994"/>
    </source>
</evidence>
<gene>
    <name evidence="2" type="ORF">EFL26_04095</name>
</gene>
<reference evidence="2 3" key="1">
    <citation type="submission" date="2018-11" db="EMBL/GenBank/DDBJ databases">
        <authorList>
            <person name="Li F."/>
        </authorList>
    </citation>
    <scope>NUCLEOTIDE SEQUENCE [LARGE SCALE GENOMIC DNA]</scope>
    <source>
        <strain evidence="2 3">Gsoil 818</strain>
    </source>
</reference>
<dbReference type="EMBL" id="RJSF01000007">
    <property type="protein sequence ID" value="RNM16708.1"/>
    <property type="molecule type" value="Genomic_DNA"/>
</dbReference>
<sequence length="268" mass="29711">MPEVDPVFPRAWLEFVDPADAGQVFRCDLTWLTSSWTCIFGNGCQGIYATSPDAGCCALGAHFSDRDDEERVAAWVERLDDEVWEKRHLAMNAKGRLSRKRWVEIEDGERKTRTVPITPDGSDEGEACIFHNSRGFAGGYGCALHGLALREGVHFVETKPDVCWQLPIRRTFRDVERPDGTSYQEISIGEYERSGWGPGGHDLDWYCSGNTEAHVGAEPVYLSSATELITLMGQAAYDVLAAACERHLRSRSALALHPATEQASSRSS</sequence>
<dbReference type="InterPro" id="IPR021458">
    <property type="entry name" value="Rv0495c"/>
</dbReference>
<dbReference type="RefSeq" id="WP_123221598.1">
    <property type="nucleotide sequence ID" value="NZ_RJSF01000007.1"/>
</dbReference>
<keyword evidence="3" id="KW-1185">Reference proteome</keyword>
<dbReference type="Pfam" id="PF11307">
    <property type="entry name" value="DUF3109"/>
    <property type="match status" value="1"/>
</dbReference>
<dbReference type="OrthoDB" id="3394274at2"/>
<dbReference type="Proteomes" id="UP000279994">
    <property type="component" value="Unassembled WGS sequence"/>
</dbReference>
<comment type="similarity">
    <text evidence="1">Belongs to the Rv0495c family.</text>
</comment>
<organism evidence="2 3">
    <name type="scientific">Nocardioides pocheonensis</name>
    <dbReference type="NCBI Taxonomy" id="661485"/>
    <lineage>
        <taxon>Bacteria</taxon>
        <taxon>Bacillati</taxon>
        <taxon>Actinomycetota</taxon>
        <taxon>Actinomycetes</taxon>
        <taxon>Propionibacteriales</taxon>
        <taxon>Nocardioidaceae</taxon>
        <taxon>Nocardioides</taxon>
    </lineage>
</organism>
<name>A0A3N0GX34_9ACTN</name>
<accession>A0A3N0GX34</accession>
<evidence type="ECO:0008006" key="4">
    <source>
        <dbReference type="Google" id="ProtNLM"/>
    </source>
</evidence>
<evidence type="ECO:0000256" key="1">
    <source>
        <dbReference type="ARBA" id="ARBA00093770"/>
    </source>
</evidence>
<dbReference type="AlphaFoldDB" id="A0A3N0GX34"/>
<protein>
    <recommendedName>
        <fullName evidence="4">DUF3109 family protein</fullName>
    </recommendedName>
</protein>
<comment type="caution">
    <text evidence="2">The sequence shown here is derived from an EMBL/GenBank/DDBJ whole genome shotgun (WGS) entry which is preliminary data.</text>
</comment>
<proteinExistence type="inferred from homology"/>